<dbReference type="EMBL" id="JACHFR010000001">
    <property type="protein sequence ID" value="MBB5218313.1"/>
    <property type="molecule type" value="Genomic_DNA"/>
</dbReference>
<protein>
    <recommendedName>
        <fullName evidence="7">Endolytic murein transglycosylase</fullName>
        <ecNumber evidence="7">4.2.2.29</ecNumber>
    </recommendedName>
    <alternativeName>
        <fullName evidence="7">Peptidoglycan lytic transglycosylase</fullName>
    </alternativeName>
    <alternativeName>
        <fullName evidence="7">Peptidoglycan polymerization terminase</fullName>
    </alternativeName>
</protein>
<keyword evidence="2 7" id="KW-0812">Transmembrane</keyword>
<keyword evidence="4 7" id="KW-0472">Membrane</keyword>
<comment type="similarity">
    <text evidence="7">Belongs to the transglycosylase MltG family.</text>
</comment>
<keyword evidence="5 7" id="KW-0456">Lyase</keyword>
<dbReference type="GO" id="GO:0009252">
    <property type="term" value="P:peptidoglycan biosynthetic process"/>
    <property type="evidence" value="ECO:0007669"/>
    <property type="project" value="UniProtKB-UniRule"/>
</dbReference>
<dbReference type="NCBIfam" id="TIGR00247">
    <property type="entry name" value="endolytic transglycosylase MltG"/>
    <property type="match status" value="1"/>
</dbReference>
<dbReference type="HAMAP" id="MF_02065">
    <property type="entry name" value="MltG"/>
    <property type="match status" value="1"/>
</dbReference>
<sequence>MKDKTSQKNTHRKTNIILAALLWIIAVAAIGIVILLAIWKSAVSPVSGTENAVTMQIDIPEGMTVKDAASLLEKKGLIKSSRALYIAARFSIFDRKHPFELKSGTYTVSSSMKLKEIYNLLQSGTQIYITVVIPEGLTASKIGTILEEKGVCSRKDFMTAFADPELIAAYSVPAENLEGYLFPDTYFFTPKMKAYDAVQKLTDNFFERIKEISGLSEMTPENLHKTLTLASIVEREYRLKDEAPLIASVFTNRLRNGIGLYSCATIEYIITEILNKPHPERITYNDLKIDNPYNTYMWAGLTPGPISNPGLVALDAACNPAKTNYYYFVLTDPERGAHTFSSNFDQHKAAETINYTSKSR</sequence>
<comment type="subcellular location">
    <subcellularLocation>
        <location evidence="7">Cell membrane</location>
        <topology evidence="7">Single-pass membrane protein</topology>
    </subcellularLocation>
</comment>
<keyword evidence="3 7" id="KW-1133">Transmembrane helix</keyword>
<name>A0A840SFI3_9SPIR</name>
<keyword evidence="6 7" id="KW-0961">Cell wall biogenesis/degradation</keyword>
<organism evidence="8 9">
    <name type="scientific">Treponema rectale</name>
    <dbReference type="NCBI Taxonomy" id="744512"/>
    <lineage>
        <taxon>Bacteria</taxon>
        <taxon>Pseudomonadati</taxon>
        <taxon>Spirochaetota</taxon>
        <taxon>Spirochaetia</taxon>
        <taxon>Spirochaetales</taxon>
        <taxon>Treponemataceae</taxon>
        <taxon>Treponema</taxon>
    </lineage>
</organism>
<evidence type="ECO:0000256" key="7">
    <source>
        <dbReference type="HAMAP-Rule" id="MF_02065"/>
    </source>
</evidence>
<dbReference type="PANTHER" id="PTHR30518:SF2">
    <property type="entry name" value="ENDOLYTIC MUREIN TRANSGLYCOSYLASE"/>
    <property type="match status" value="1"/>
</dbReference>
<keyword evidence="1 7" id="KW-1003">Cell membrane</keyword>
<evidence type="ECO:0000256" key="1">
    <source>
        <dbReference type="ARBA" id="ARBA00022475"/>
    </source>
</evidence>
<dbReference type="CDD" id="cd08010">
    <property type="entry name" value="MltG_like"/>
    <property type="match status" value="1"/>
</dbReference>
<evidence type="ECO:0000313" key="8">
    <source>
        <dbReference type="EMBL" id="MBB5218313.1"/>
    </source>
</evidence>
<gene>
    <name evidence="7" type="primary">mltG</name>
    <name evidence="8" type="ORF">HNP77_000657</name>
</gene>
<dbReference type="GO" id="GO:0005886">
    <property type="term" value="C:plasma membrane"/>
    <property type="evidence" value="ECO:0007669"/>
    <property type="project" value="UniProtKB-SubCell"/>
</dbReference>
<dbReference type="RefSeq" id="WP_221266510.1">
    <property type="nucleotide sequence ID" value="NZ_JACHFR010000001.1"/>
</dbReference>
<dbReference type="Proteomes" id="UP000578697">
    <property type="component" value="Unassembled WGS sequence"/>
</dbReference>
<evidence type="ECO:0000256" key="3">
    <source>
        <dbReference type="ARBA" id="ARBA00022989"/>
    </source>
</evidence>
<proteinExistence type="inferred from homology"/>
<feature type="site" description="Important for catalytic activity" evidence="7">
    <location>
        <position position="236"/>
    </location>
</feature>
<reference evidence="8 9" key="1">
    <citation type="submission" date="2020-08" db="EMBL/GenBank/DDBJ databases">
        <title>Genomic Encyclopedia of Type Strains, Phase IV (KMG-IV): sequencing the most valuable type-strain genomes for metagenomic binning, comparative biology and taxonomic classification.</title>
        <authorList>
            <person name="Goeker M."/>
        </authorList>
    </citation>
    <scope>NUCLEOTIDE SEQUENCE [LARGE SCALE GENOMIC DNA]</scope>
    <source>
        <strain evidence="8 9">DSM 103679</strain>
    </source>
</reference>
<dbReference type="PANTHER" id="PTHR30518">
    <property type="entry name" value="ENDOLYTIC MUREIN TRANSGLYCOSYLASE"/>
    <property type="match status" value="1"/>
</dbReference>
<comment type="catalytic activity">
    <reaction evidence="7">
        <text>a peptidoglycan chain = a peptidoglycan chain with N-acetyl-1,6-anhydromuramyl-[peptide] at the reducing end + a peptidoglycan chain with N-acetylglucosamine at the non-reducing end.</text>
        <dbReference type="EC" id="4.2.2.29"/>
    </reaction>
</comment>
<evidence type="ECO:0000256" key="4">
    <source>
        <dbReference type="ARBA" id="ARBA00023136"/>
    </source>
</evidence>
<dbReference type="EC" id="4.2.2.29" evidence="7"/>
<evidence type="ECO:0000313" key="9">
    <source>
        <dbReference type="Proteomes" id="UP000578697"/>
    </source>
</evidence>
<feature type="transmembrane region" description="Helical" evidence="7">
    <location>
        <begin position="16"/>
        <end position="39"/>
    </location>
</feature>
<dbReference type="Pfam" id="PF02618">
    <property type="entry name" value="YceG"/>
    <property type="match status" value="1"/>
</dbReference>
<keyword evidence="9" id="KW-1185">Reference proteome</keyword>
<dbReference type="InterPro" id="IPR003770">
    <property type="entry name" value="MLTG-like"/>
</dbReference>
<evidence type="ECO:0000256" key="5">
    <source>
        <dbReference type="ARBA" id="ARBA00023239"/>
    </source>
</evidence>
<accession>A0A840SFI3</accession>
<comment type="caution">
    <text evidence="8">The sequence shown here is derived from an EMBL/GenBank/DDBJ whole genome shotgun (WGS) entry which is preliminary data.</text>
</comment>
<dbReference type="GO" id="GO:0071555">
    <property type="term" value="P:cell wall organization"/>
    <property type="evidence" value="ECO:0007669"/>
    <property type="project" value="UniProtKB-KW"/>
</dbReference>
<dbReference type="Gene3D" id="3.30.1490.480">
    <property type="entry name" value="Endolytic murein transglycosylase"/>
    <property type="match status" value="2"/>
</dbReference>
<comment type="function">
    <text evidence="7">Functions as a peptidoglycan terminase that cleaves nascent peptidoglycan strands endolytically to terminate their elongation.</text>
</comment>
<evidence type="ECO:0000256" key="2">
    <source>
        <dbReference type="ARBA" id="ARBA00022692"/>
    </source>
</evidence>
<dbReference type="AlphaFoldDB" id="A0A840SFI3"/>
<evidence type="ECO:0000256" key="6">
    <source>
        <dbReference type="ARBA" id="ARBA00023316"/>
    </source>
</evidence>
<dbReference type="GO" id="GO:0008932">
    <property type="term" value="F:lytic endotransglycosylase activity"/>
    <property type="evidence" value="ECO:0007669"/>
    <property type="project" value="UniProtKB-UniRule"/>
</dbReference>